<proteinExistence type="predicted"/>
<dbReference type="InterPro" id="IPR004547">
    <property type="entry name" value="Glucosamine6P_isomerase"/>
</dbReference>
<dbReference type="Proteomes" id="UP001062165">
    <property type="component" value="Chromosome"/>
</dbReference>
<dbReference type="PANTHER" id="PTHR11280">
    <property type="entry name" value="GLUCOSAMINE-6-PHOSPHATE ISOMERASE"/>
    <property type="match status" value="1"/>
</dbReference>
<dbReference type="Gene3D" id="3.40.50.1360">
    <property type="match status" value="1"/>
</dbReference>
<reference evidence="1" key="1">
    <citation type="submission" date="2022-10" db="EMBL/GenBank/DDBJ databases">
        <title>Comparative genomics and taxonomic characterization of three novel marine species of genus Reichenbachiella exhibiting antioxidant and polysaccharide degradation activities.</title>
        <authorList>
            <person name="Muhammad N."/>
            <person name="Lee Y.-J."/>
            <person name="Ko J."/>
            <person name="Kim S.-G."/>
        </authorList>
    </citation>
    <scope>NUCLEOTIDE SEQUENCE</scope>
    <source>
        <strain evidence="1">Wsw4-B4</strain>
    </source>
</reference>
<dbReference type="EMBL" id="CP106735">
    <property type="protein sequence ID" value="UXX80975.1"/>
    <property type="molecule type" value="Genomic_DNA"/>
</dbReference>
<keyword evidence="2" id="KW-1185">Reference proteome</keyword>
<dbReference type="SUPFAM" id="SSF100950">
    <property type="entry name" value="NagB/RpiA/CoA transferase-like"/>
    <property type="match status" value="1"/>
</dbReference>
<protein>
    <recommendedName>
        <fullName evidence="3">Glucosamine-6-phosphate deaminase</fullName>
    </recommendedName>
</protein>
<organism evidence="1 2">
    <name type="scientific">Reichenbachiella carrageenanivorans</name>
    <dbReference type="NCBI Taxonomy" id="2979869"/>
    <lineage>
        <taxon>Bacteria</taxon>
        <taxon>Pseudomonadati</taxon>
        <taxon>Bacteroidota</taxon>
        <taxon>Cytophagia</taxon>
        <taxon>Cytophagales</taxon>
        <taxon>Reichenbachiellaceae</taxon>
        <taxon>Reichenbachiella</taxon>
    </lineage>
</organism>
<evidence type="ECO:0000313" key="2">
    <source>
        <dbReference type="Proteomes" id="UP001062165"/>
    </source>
</evidence>
<dbReference type="InterPro" id="IPR037171">
    <property type="entry name" value="NagB/RpiA_transferase-like"/>
</dbReference>
<accession>A0ABY6DAV8</accession>
<name>A0ABY6DAV8_9BACT</name>
<dbReference type="PANTHER" id="PTHR11280:SF5">
    <property type="entry name" value="GLUCOSAMINE-6-PHOSPHATE ISOMERASE"/>
    <property type="match status" value="1"/>
</dbReference>
<sequence>MSSIDKKDLYHWCSILYSNLENHPGLKTPFKLTVDSAEMGELMARDFVEDIKNAGSEGRAFRAIVPCGPKCWYEPFTKIVNEEAVSLKHVTVFHMDECLDWEGNLLAKNDPYNFRTFMEEHFYGGIKEELSVPIAQRIFPEPSLIEEIKTKIAEAPIDVTLGGWGQDGHIAYNQTRRHPFSHISIEELRNSELRIQDNNLDTIITLGQRSFGAAYQFVPPMSITLGIKECLSAKKVRLYSDTGSWKQTALRVGLFSDVTTEYPLTLLQDHPDAMLIATVDTASHPISENPAWEFNGVNV</sequence>
<evidence type="ECO:0008006" key="3">
    <source>
        <dbReference type="Google" id="ProtNLM"/>
    </source>
</evidence>
<gene>
    <name evidence="1" type="ORF">N7E81_07670</name>
</gene>
<evidence type="ECO:0000313" key="1">
    <source>
        <dbReference type="EMBL" id="UXX80975.1"/>
    </source>
</evidence>
<dbReference type="RefSeq" id="WP_263052704.1">
    <property type="nucleotide sequence ID" value="NZ_CP106735.1"/>
</dbReference>